<evidence type="ECO:0000313" key="3">
    <source>
        <dbReference type="EMBL" id="WCL90904.1"/>
    </source>
</evidence>
<name>Q6NBQ5_RHOPA</name>
<proteinExistence type="predicted"/>
<dbReference type="AlphaFoldDB" id="Q6NBQ5"/>
<dbReference type="HOGENOM" id="CLU_1546376_0_0_5"/>
<reference evidence="3" key="3">
    <citation type="submission" date="2022-12" db="EMBL/GenBank/DDBJ databases">
        <title>Complete genome sequence of Rhodopseudomonas palustris CGA0092 and corrections to the R. palustris CGA009 genome sequence.</title>
        <authorList>
            <person name="Mazny B.R."/>
            <person name="Sheff O.F."/>
            <person name="LaSarre B."/>
            <person name="McKinlay A."/>
            <person name="McKinlay J.B."/>
        </authorList>
    </citation>
    <scope>NUCLEOTIDE SEQUENCE</scope>
    <source>
        <strain evidence="3">CGA009</strain>
    </source>
</reference>
<protein>
    <recommendedName>
        <fullName evidence="5">DUF2489 domain-containing protein</fullName>
    </recommendedName>
</protein>
<dbReference type="Proteomes" id="UP000001426">
    <property type="component" value="Chromosome"/>
</dbReference>
<dbReference type="EMBL" id="CP116810">
    <property type="protein sequence ID" value="WCL90904.1"/>
    <property type="molecule type" value="Genomic_DNA"/>
</dbReference>
<evidence type="ECO:0000313" key="2">
    <source>
        <dbReference type="EMBL" id="CAE26217.1"/>
    </source>
</evidence>
<keyword evidence="1" id="KW-0472">Membrane</keyword>
<feature type="transmembrane region" description="Helical" evidence="1">
    <location>
        <begin position="6"/>
        <end position="24"/>
    </location>
</feature>
<evidence type="ECO:0000256" key="1">
    <source>
        <dbReference type="SAM" id="Phobius"/>
    </source>
</evidence>
<sequence>MQIIQWIIAAGTAIFVALVGFFQWRTAQEKAALDLFDRRHAIYQTIRSAVGKMRSSSTGFDQAREIEFMEAMEQAYFFFGSDVERYLRQLWSDILDVRTADTELPATIDPETRRKVLEKRRTALERIGQFERNGQPLFARYMRFSQTVRGGM</sequence>
<accession>Q6NBQ5</accession>
<organism evidence="2">
    <name type="scientific">Rhodopseudomonas palustris (strain ATCC BAA-98 / CGA009)</name>
    <dbReference type="NCBI Taxonomy" id="258594"/>
    <lineage>
        <taxon>Bacteria</taxon>
        <taxon>Pseudomonadati</taxon>
        <taxon>Pseudomonadota</taxon>
        <taxon>Alphaproteobacteria</taxon>
        <taxon>Hyphomicrobiales</taxon>
        <taxon>Nitrobacteraceae</taxon>
        <taxon>Rhodopseudomonas</taxon>
    </lineage>
</organism>
<keyword evidence="1" id="KW-1133">Transmembrane helix</keyword>
<reference evidence="2 4" key="2">
    <citation type="journal article" date="2004" name="Nat. Biotechnol.">
        <title>Complete genome sequence of the metabolically versatile photosynthetic bacterium Rhodopseudomonas palustris.</title>
        <authorList>
            <person name="Larimer F.W."/>
            <person name="Chain P."/>
            <person name="Hauser L."/>
            <person name="Lamerdin J."/>
            <person name="Malfatti S."/>
            <person name="Do L."/>
            <person name="Land M.L."/>
            <person name="Pelletier D.A."/>
            <person name="Beatty J.T."/>
            <person name="Lang A.S."/>
            <person name="Tabita F.R."/>
            <person name="Gibson J.L."/>
            <person name="Hanson T.E."/>
            <person name="Bobst C."/>
            <person name="Torres J.L."/>
            <person name="Peres C."/>
            <person name="Harrison F.H."/>
            <person name="Gibson J."/>
            <person name="Harwood C.S."/>
        </authorList>
    </citation>
    <scope>NUCLEOTIDE SEQUENCE [LARGE SCALE GENOMIC DNA]</scope>
    <source>
        <strain evidence="4">ATCC BAA-98 / CGA009</strain>
        <strain evidence="2">CGA009</strain>
    </source>
</reference>
<evidence type="ECO:0000313" key="4">
    <source>
        <dbReference type="Proteomes" id="UP000001426"/>
    </source>
</evidence>
<gene>
    <name evidence="2" type="ordered locus">RPA0773</name>
    <name evidence="3" type="ORF">TX73_003985</name>
</gene>
<dbReference type="GeneID" id="66891787"/>
<reference evidence="3" key="1">
    <citation type="submission" date="2003-07" db="EMBL/GenBank/DDBJ databases">
        <authorList>
            <consortium name="Rhodopseudomonas genome consortium"/>
            <person name="Larimer F."/>
            <person name="Harwood C."/>
        </authorList>
    </citation>
    <scope>NUCLEOTIDE SEQUENCE</scope>
    <source>
        <strain evidence="3">CGA009</strain>
    </source>
</reference>
<keyword evidence="4" id="KW-1185">Reference proteome</keyword>
<keyword evidence="1" id="KW-0812">Transmembrane</keyword>
<dbReference type="EMBL" id="BX572595">
    <property type="protein sequence ID" value="CAE26217.1"/>
    <property type="molecule type" value="Genomic_DNA"/>
</dbReference>
<dbReference type="KEGG" id="rpa:TX73_003985"/>
<dbReference type="RefSeq" id="WP_011156340.1">
    <property type="nucleotide sequence ID" value="NZ_CP116810.1"/>
</dbReference>
<evidence type="ECO:0008006" key="5">
    <source>
        <dbReference type="Google" id="ProtNLM"/>
    </source>
</evidence>